<dbReference type="InterPro" id="IPR050639">
    <property type="entry name" value="SSR_resolvase"/>
</dbReference>
<evidence type="ECO:0000259" key="2">
    <source>
        <dbReference type="PROSITE" id="PS51737"/>
    </source>
</evidence>
<dbReference type="SUPFAM" id="SSF53041">
    <property type="entry name" value="Resolvase-like"/>
    <property type="match status" value="1"/>
</dbReference>
<dbReference type="Pfam" id="PF07508">
    <property type="entry name" value="Recombinase"/>
    <property type="match status" value="1"/>
</dbReference>
<dbReference type="PANTHER" id="PTHR30461">
    <property type="entry name" value="DNA-INVERTASE FROM LAMBDOID PROPHAGE"/>
    <property type="match status" value="1"/>
</dbReference>
<evidence type="ECO:0000313" key="4">
    <source>
        <dbReference type="Proteomes" id="UP001629536"/>
    </source>
</evidence>
<feature type="domain" description="Recombinase" evidence="2">
    <location>
        <begin position="174"/>
        <end position="298"/>
    </location>
</feature>
<reference evidence="3 4" key="1">
    <citation type="journal article" date="2024" name="Front. Microbiol.">
        <title>Pangenomic and biochemical analyses of Helcococcus ovis reveal widespread tetracycline resistance and a novel bacterial species, Helcococcus bovis.</title>
        <authorList>
            <person name="Cunha F."/>
            <person name="Zhai Y."/>
            <person name="Casaro S."/>
            <person name="Jones K.L."/>
            <person name="Hernandez M."/>
            <person name="Bisinotto R.S."/>
            <person name="Kariyawasam S."/>
            <person name="Brown M.B."/>
            <person name="Phillips A."/>
            <person name="Jeong K.C."/>
            <person name="Galvao K.N."/>
        </authorList>
    </citation>
    <scope>NUCLEOTIDE SEQUENCE [LARGE SCALE GENOMIC DNA]</scope>
    <source>
        <strain evidence="3 4">KG197</strain>
    </source>
</reference>
<name>A0ABW9F6W6_9FIRM</name>
<keyword evidence="4" id="KW-1185">Reference proteome</keyword>
<dbReference type="InterPro" id="IPR038109">
    <property type="entry name" value="DNA_bind_recomb_sf"/>
</dbReference>
<dbReference type="Pfam" id="PF00239">
    <property type="entry name" value="Resolvase"/>
    <property type="match status" value="1"/>
</dbReference>
<sequence length="538" mass="63685">MHKIIQKIEVNNTEIKRKRRVCAYARVSISKYNLLNSLSNQVSYYNKYISKNNAWEFAGVYSDEGISGTSTRREQFQKMLDDCEDGKIDLIITKSISRFARNTVDLLKVIRRLRDIGVEVFFEKENISTFSKEGELVLTILASFAQEESRSISENIKWAFRKNFQKGIGNNFILYGYRWDGEKFNIVDEEARVIKFIYEKFLEGISIRSIAKKLQEKGVRGVYGALMSFPAVKTILLQEKYTGNSLLQKTYRKDHIDNKKRKNNGELPMYWVYDTHPKIIDMETYQKVQDIFNNRKEYINENKLFRKTCFTGKIKCMKCGENFIAGTAIKKGEKTKFFICKNKKEGKECSCEGFNLNRNKLEEVIVSEFHLNEFTEDAFNSLVERIEIYSKEKIVIVTKDNEEKIINWNSLKHRDWTEERRESYLENLRVKKQDIYMNKIKCVSCGKNYYKKIGKIKNTEDVLYRKCEHKGGRCKAKSIRQEVFDDITFNISGKKNPTIEEFDRHILMIEVNYDEIKYILKENEYRVFKQEGEEWKEL</sequence>
<dbReference type="InterPro" id="IPR011109">
    <property type="entry name" value="DNA_bind_recombinase_dom"/>
</dbReference>
<dbReference type="SMART" id="SM00857">
    <property type="entry name" value="Resolvase"/>
    <property type="match status" value="1"/>
</dbReference>
<dbReference type="InterPro" id="IPR036162">
    <property type="entry name" value="Resolvase-like_N_sf"/>
</dbReference>
<dbReference type="PROSITE" id="PS51736">
    <property type="entry name" value="RECOMBINASES_3"/>
    <property type="match status" value="1"/>
</dbReference>
<dbReference type="InterPro" id="IPR025827">
    <property type="entry name" value="Zn_ribbon_recom_dom"/>
</dbReference>
<protein>
    <submittedName>
        <fullName evidence="3">Recombinase family protein</fullName>
    </submittedName>
</protein>
<dbReference type="EMBL" id="JBFNFH010000006">
    <property type="protein sequence ID" value="MFM1524741.1"/>
    <property type="molecule type" value="Genomic_DNA"/>
</dbReference>
<dbReference type="Pfam" id="PF13408">
    <property type="entry name" value="Zn_ribbon_recom"/>
    <property type="match status" value="1"/>
</dbReference>
<dbReference type="Gene3D" id="3.40.50.1390">
    <property type="entry name" value="Resolvase, N-terminal catalytic domain"/>
    <property type="match status" value="1"/>
</dbReference>
<dbReference type="InterPro" id="IPR006119">
    <property type="entry name" value="Resolv_N"/>
</dbReference>
<gene>
    <name evidence="3" type="ORF">ABGF40_03555</name>
</gene>
<organism evidence="3 4">
    <name type="scientific">Helcococcus bovis</name>
    <dbReference type="NCBI Taxonomy" id="3153252"/>
    <lineage>
        <taxon>Bacteria</taxon>
        <taxon>Bacillati</taxon>
        <taxon>Bacillota</taxon>
        <taxon>Tissierellia</taxon>
        <taxon>Tissierellales</taxon>
        <taxon>Peptoniphilaceae</taxon>
        <taxon>Helcococcus</taxon>
    </lineage>
</organism>
<evidence type="ECO:0000313" key="3">
    <source>
        <dbReference type="EMBL" id="MFM1524741.1"/>
    </source>
</evidence>
<dbReference type="PANTHER" id="PTHR30461:SF23">
    <property type="entry name" value="DNA RECOMBINASE-RELATED"/>
    <property type="match status" value="1"/>
</dbReference>
<accession>A0ABW9F6W6</accession>
<dbReference type="Gene3D" id="3.90.1750.20">
    <property type="entry name" value="Putative Large Serine Recombinase, Chain B, Domain 2"/>
    <property type="match status" value="1"/>
</dbReference>
<dbReference type="CDD" id="cd00338">
    <property type="entry name" value="Ser_Recombinase"/>
    <property type="match status" value="1"/>
</dbReference>
<comment type="caution">
    <text evidence="3">The sequence shown here is derived from an EMBL/GenBank/DDBJ whole genome shotgun (WGS) entry which is preliminary data.</text>
</comment>
<dbReference type="PROSITE" id="PS51737">
    <property type="entry name" value="RECOMBINASE_DNA_BIND"/>
    <property type="match status" value="1"/>
</dbReference>
<evidence type="ECO:0000259" key="1">
    <source>
        <dbReference type="PROSITE" id="PS51736"/>
    </source>
</evidence>
<dbReference type="RefSeq" id="WP_408126443.1">
    <property type="nucleotide sequence ID" value="NZ_JBFNFH010000006.1"/>
</dbReference>
<proteinExistence type="predicted"/>
<feature type="domain" description="Resolvase/invertase-type recombinase catalytic" evidence="1">
    <location>
        <begin position="20"/>
        <end position="167"/>
    </location>
</feature>
<dbReference type="Proteomes" id="UP001629536">
    <property type="component" value="Unassembled WGS sequence"/>
</dbReference>